<reference evidence="6 7" key="1">
    <citation type="submission" date="2024-09" db="EMBL/GenBank/DDBJ databases">
        <authorList>
            <person name="Sun Q."/>
            <person name="Mori K."/>
        </authorList>
    </citation>
    <scope>NUCLEOTIDE SEQUENCE [LARGE SCALE GENOMIC DNA]</scope>
    <source>
        <strain evidence="6 7">CECT 8286</strain>
    </source>
</reference>
<dbReference type="InterPro" id="IPR004803">
    <property type="entry name" value="TGT"/>
</dbReference>
<dbReference type="InterPro" id="IPR050076">
    <property type="entry name" value="ArchSynthase1/Queuine_TRR"/>
</dbReference>
<feature type="binding site" evidence="4">
    <location>
        <position position="221"/>
    </location>
    <ligand>
        <name>substrate</name>
    </ligand>
</feature>
<evidence type="ECO:0000256" key="3">
    <source>
        <dbReference type="ARBA" id="ARBA00022694"/>
    </source>
</evidence>
<feature type="region of interest" description="RNA binding" evidence="4">
    <location>
        <begin position="252"/>
        <end position="258"/>
    </location>
</feature>
<dbReference type="InterPro" id="IPR036511">
    <property type="entry name" value="TGT-like_sf"/>
</dbReference>
<keyword evidence="7" id="KW-1185">Reference proteome</keyword>
<dbReference type="EC" id="2.4.2.29" evidence="4"/>
<evidence type="ECO:0000256" key="1">
    <source>
        <dbReference type="ARBA" id="ARBA00022676"/>
    </source>
</evidence>
<keyword evidence="3 4" id="KW-0819">tRNA processing</keyword>
<feature type="binding site" evidence="4">
    <location>
        <position position="146"/>
    </location>
    <ligand>
        <name>substrate</name>
    </ligand>
</feature>
<comment type="caution">
    <text evidence="4">Lacks conserved residue(s) required for the propagation of feature annotation.</text>
</comment>
<sequence>MIFDLKAKDTQSNARAGVITTDHGKIETPIFMPVGTVGSVKGVHQRELKNDINPDIILGNTYHLYLRPKTKILEKAGGLHKFINWDRNILTDSGGYQVYSLSSNRKIKEEGVKFKSHIDGSYHVFTPENVMEIQRTIGADIIMAFDECTPYPCDYNYAKRSMHMTHRWLERCLTHLDKTPLTYDYAQTFFPIVQGSTYKDLRKQSAEYIAGVGAEGNAIGGLSVGEPAEEMYAMTEVVTDILPWDKPRYLMGVGTPINILENIALGVDMFDCVMPTRNARNGMLFTAYGSINIKNKKWEDDFSPIDEMAITFVDTEYSKAYLKHLFSVNELLGKQIATIHNLGFYLWLVREARKHILAGDFRVWKDMMVKQMDNRL</sequence>
<name>A0ABV5F0B3_9FLAO</name>
<evidence type="ECO:0000313" key="6">
    <source>
        <dbReference type="EMBL" id="MFB9052870.1"/>
    </source>
</evidence>
<accession>A0ABV5F0B3</accession>
<comment type="function">
    <text evidence="4">Catalyzes the base-exchange of a guanine (G) residue with the queuine precursor 7-aminomethyl-7-deazaguanine (PreQ1) at position 34 (anticodon wobble position) in tRNAs with GU(N) anticodons (tRNA-Asp, -Asn, -His and -Tyr). Catalysis occurs through a double-displacement mechanism. The nucleophile active site attacks the C1' of nucleotide 34 to detach the guanine base from the RNA, forming a covalent enzyme-RNA intermediate. The proton acceptor active site deprotonates the incoming PreQ1, allowing a nucleophilic attack on the C1' of the ribose to form the product. After dissociation, two additional enzymatic reactions on the tRNA convert PreQ1 to queuine (Q), resulting in the hypermodified nucleoside queuosine (7-(((4,5-cis-dihydroxy-2-cyclopenten-1-yl)amino)methyl)-7-deazaguanosine).</text>
</comment>
<feature type="active site" description="Proton acceptor" evidence="4">
    <location>
        <position position="92"/>
    </location>
</feature>
<evidence type="ECO:0000256" key="2">
    <source>
        <dbReference type="ARBA" id="ARBA00022679"/>
    </source>
</evidence>
<dbReference type="InterPro" id="IPR002616">
    <property type="entry name" value="tRNA_ribo_trans-like"/>
</dbReference>
<keyword evidence="1 4" id="KW-0328">Glycosyltransferase</keyword>
<feature type="binding site" evidence="4">
    <location>
        <position position="194"/>
    </location>
    <ligand>
        <name>substrate</name>
    </ligand>
</feature>
<comment type="catalytic activity">
    <reaction evidence="4">
        <text>7-aminomethyl-7-carbaguanine + guanosine(34) in tRNA = 7-aminomethyl-7-carbaguanosine(34) in tRNA + guanine</text>
        <dbReference type="Rhea" id="RHEA:24104"/>
        <dbReference type="Rhea" id="RHEA-COMP:10341"/>
        <dbReference type="Rhea" id="RHEA-COMP:10342"/>
        <dbReference type="ChEBI" id="CHEBI:16235"/>
        <dbReference type="ChEBI" id="CHEBI:58703"/>
        <dbReference type="ChEBI" id="CHEBI:74269"/>
        <dbReference type="ChEBI" id="CHEBI:82833"/>
        <dbReference type="EC" id="2.4.2.29"/>
    </reaction>
</comment>
<dbReference type="NCBIfam" id="TIGR00449">
    <property type="entry name" value="tgt_general"/>
    <property type="match status" value="1"/>
</dbReference>
<proteinExistence type="inferred from homology"/>
<evidence type="ECO:0000313" key="7">
    <source>
        <dbReference type="Proteomes" id="UP001589605"/>
    </source>
</evidence>
<dbReference type="SUPFAM" id="SSF51713">
    <property type="entry name" value="tRNA-guanine transglycosylase"/>
    <property type="match status" value="1"/>
</dbReference>
<feature type="domain" description="tRNA-guanine(15) transglycosylase-like" evidence="5">
    <location>
        <begin position="12"/>
        <end position="372"/>
    </location>
</feature>
<protein>
    <recommendedName>
        <fullName evidence="4">Queuine tRNA-ribosyltransferase</fullName>
        <ecNumber evidence="4">2.4.2.29</ecNumber>
    </recommendedName>
    <alternativeName>
        <fullName evidence="4">Guanine insertion enzyme</fullName>
    </alternativeName>
    <alternativeName>
        <fullName evidence="4">tRNA-guanine transglycosylase</fullName>
    </alternativeName>
</protein>
<dbReference type="GO" id="GO:0016757">
    <property type="term" value="F:glycosyltransferase activity"/>
    <property type="evidence" value="ECO:0007669"/>
    <property type="project" value="UniProtKB-KW"/>
</dbReference>
<feature type="binding site" evidence="4">
    <location>
        <begin position="92"/>
        <end position="96"/>
    </location>
    <ligand>
        <name>substrate</name>
    </ligand>
</feature>
<dbReference type="EMBL" id="JBHMEZ010000003">
    <property type="protein sequence ID" value="MFB9052870.1"/>
    <property type="molecule type" value="Genomic_DNA"/>
</dbReference>
<organism evidence="6 7">
    <name type="scientific">Formosa undariae</name>
    <dbReference type="NCBI Taxonomy" id="1325436"/>
    <lineage>
        <taxon>Bacteria</taxon>
        <taxon>Pseudomonadati</taxon>
        <taxon>Bacteroidota</taxon>
        <taxon>Flavobacteriia</taxon>
        <taxon>Flavobacteriales</taxon>
        <taxon>Flavobacteriaceae</taxon>
        <taxon>Formosa</taxon>
    </lineage>
</organism>
<comment type="subunit">
    <text evidence="4">Homodimer. Within each dimer, one monomer is responsible for RNA recognition and catalysis, while the other monomer binds to the replacement base PreQ1.</text>
</comment>
<dbReference type="Pfam" id="PF01702">
    <property type="entry name" value="TGT"/>
    <property type="match status" value="1"/>
</dbReference>
<dbReference type="Gene3D" id="3.20.20.105">
    <property type="entry name" value="Queuine tRNA-ribosyltransferase-like"/>
    <property type="match status" value="1"/>
</dbReference>
<keyword evidence="2 4" id="KW-0808">Transferase</keyword>
<evidence type="ECO:0000256" key="4">
    <source>
        <dbReference type="HAMAP-Rule" id="MF_00168"/>
    </source>
</evidence>
<dbReference type="PANTHER" id="PTHR46499:SF1">
    <property type="entry name" value="QUEUINE TRNA-RIBOSYLTRANSFERASE"/>
    <property type="match status" value="1"/>
</dbReference>
<keyword evidence="4" id="KW-0671">Queuosine biosynthesis</keyword>
<feature type="active site" description="Nucleophile" evidence="4">
    <location>
        <position position="271"/>
    </location>
</feature>
<dbReference type="NCBIfam" id="TIGR00430">
    <property type="entry name" value="Q_tRNA_tgt"/>
    <property type="match status" value="1"/>
</dbReference>
<dbReference type="Proteomes" id="UP001589605">
    <property type="component" value="Unassembled WGS sequence"/>
</dbReference>
<comment type="pathway">
    <text evidence="4">tRNA modification; tRNA-queuosine biosynthesis.</text>
</comment>
<comment type="similarity">
    <text evidence="4">Belongs to the queuine tRNA-ribosyltransferase family.</text>
</comment>
<evidence type="ECO:0000259" key="5">
    <source>
        <dbReference type="Pfam" id="PF01702"/>
    </source>
</evidence>
<feature type="region of interest" description="RNA binding; important for wobble base 34 recognition" evidence="4">
    <location>
        <begin position="276"/>
        <end position="280"/>
    </location>
</feature>
<dbReference type="PANTHER" id="PTHR46499">
    <property type="entry name" value="QUEUINE TRNA-RIBOSYLTRANSFERASE"/>
    <property type="match status" value="1"/>
</dbReference>
<gene>
    <name evidence="4 6" type="primary">tgt</name>
    <name evidence="6" type="ORF">ACFFVB_07220</name>
</gene>
<dbReference type="HAMAP" id="MF_00168">
    <property type="entry name" value="Q_tRNA_Tgt"/>
    <property type="match status" value="1"/>
</dbReference>
<dbReference type="RefSeq" id="WP_318501991.1">
    <property type="nucleotide sequence ID" value="NZ_JBHMEZ010000003.1"/>
</dbReference>
<comment type="caution">
    <text evidence="6">The sequence shown here is derived from an EMBL/GenBank/DDBJ whole genome shotgun (WGS) entry which is preliminary data.</text>
</comment>